<evidence type="ECO:0000313" key="1">
    <source>
        <dbReference type="EMBL" id="MPM64327.1"/>
    </source>
</evidence>
<organism evidence="1">
    <name type="scientific">bioreactor metagenome</name>
    <dbReference type="NCBI Taxonomy" id="1076179"/>
    <lineage>
        <taxon>unclassified sequences</taxon>
        <taxon>metagenomes</taxon>
        <taxon>ecological metagenomes</taxon>
    </lineage>
</organism>
<sequence length="56" mass="6665">MIEPYNIITPTGEVDTRIQFQRKERNDADYYKNSNCQYNILTVFDEIEVIYIKDGS</sequence>
<protein>
    <submittedName>
        <fullName evidence="1">Uncharacterized protein</fullName>
    </submittedName>
</protein>
<gene>
    <name evidence="1" type="ORF">SDC9_111213</name>
</gene>
<proteinExistence type="predicted"/>
<accession>A0A645BG60</accession>
<dbReference type="AlphaFoldDB" id="A0A645BG60"/>
<dbReference type="EMBL" id="VSSQ01019885">
    <property type="protein sequence ID" value="MPM64327.1"/>
    <property type="molecule type" value="Genomic_DNA"/>
</dbReference>
<reference evidence="1" key="1">
    <citation type="submission" date="2019-08" db="EMBL/GenBank/DDBJ databases">
        <authorList>
            <person name="Kucharzyk K."/>
            <person name="Murdoch R.W."/>
            <person name="Higgins S."/>
            <person name="Loffler F."/>
        </authorList>
    </citation>
    <scope>NUCLEOTIDE SEQUENCE</scope>
</reference>
<comment type="caution">
    <text evidence="1">The sequence shown here is derived from an EMBL/GenBank/DDBJ whole genome shotgun (WGS) entry which is preliminary data.</text>
</comment>
<name>A0A645BG60_9ZZZZ</name>